<reference evidence="1" key="1">
    <citation type="submission" date="2023-10" db="EMBL/GenBank/DDBJ databases">
        <authorList>
            <person name="Chen Y."/>
            <person name="Shah S."/>
            <person name="Dougan E. K."/>
            <person name="Thang M."/>
            <person name="Chan C."/>
        </authorList>
    </citation>
    <scope>NUCLEOTIDE SEQUENCE [LARGE SCALE GENOMIC DNA]</scope>
</reference>
<evidence type="ECO:0000313" key="2">
    <source>
        <dbReference type="Proteomes" id="UP001189429"/>
    </source>
</evidence>
<name>A0ABN9WYP3_9DINO</name>
<gene>
    <name evidence="1" type="ORF">PCOR1329_LOCUS70662</name>
</gene>
<organism evidence="1 2">
    <name type="scientific">Prorocentrum cordatum</name>
    <dbReference type="NCBI Taxonomy" id="2364126"/>
    <lineage>
        <taxon>Eukaryota</taxon>
        <taxon>Sar</taxon>
        <taxon>Alveolata</taxon>
        <taxon>Dinophyceae</taxon>
        <taxon>Prorocentrales</taxon>
        <taxon>Prorocentraceae</taxon>
        <taxon>Prorocentrum</taxon>
    </lineage>
</organism>
<proteinExistence type="predicted"/>
<sequence length="229" mass="25663">NATLWTATAATSHWIRHAATRLVLKQFIDQIKPVSDVRASAEERVPDEECICNNDYIARLQTWFREQAEKNEDHPPSPPTEAGEMLADHDAIEDLRKGINECERLLPRTLPPTGAADWQPNFYVFDHAAQSSKGAAGFDGWTGVELRLVARLAPDMMHEHYNLWRNTTRKIVSNSIDDIVAMQLFSWNLAGIPKNEDDSMPIAAGPCTLRHWPPALATAAPEPPTHKRA</sequence>
<evidence type="ECO:0008006" key="3">
    <source>
        <dbReference type="Google" id="ProtNLM"/>
    </source>
</evidence>
<feature type="non-terminal residue" evidence="1">
    <location>
        <position position="1"/>
    </location>
</feature>
<feature type="non-terminal residue" evidence="1">
    <location>
        <position position="229"/>
    </location>
</feature>
<dbReference type="Proteomes" id="UP001189429">
    <property type="component" value="Unassembled WGS sequence"/>
</dbReference>
<protein>
    <recommendedName>
        <fullName evidence="3">Phospholipase B-like</fullName>
    </recommendedName>
</protein>
<dbReference type="EMBL" id="CAUYUJ010019348">
    <property type="protein sequence ID" value="CAK0890412.1"/>
    <property type="molecule type" value="Genomic_DNA"/>
</dbReference>
<keyword evidence="2" id="KW-1185">Reference proteome</keyword>
<evidence type="ECO:0000313" key="1">
    <source>
        <dbReference type="EMBL" id="CAK0890412.1"/>
    </source>
</evidence>
<accession>A0ABN9WYP3</accession>
<comment type="caution">
    <text evidence="1">The sequence shown here is derived from an EMBL/GenBank/DDBJ whole genome shotgun (WGS) entry which is preliminary data.</text>
</comment>